<dbReference type="GO" id="GO:0016301">
    <property type="term" value="F:kinase activity"/>
    <property type="evidence" value="ECO:0007669"/>
    <property type="project" value="InterPro"/>
</dbReference>
<dbReference type="GO" id="GO:0005524">
    <property type="term" value="F:ATP binding"/>
    <property type="evidence" value="ECO:0007669"/>
    <property type="project" value="InterPro"/>
</dbReference>
<organism evidence="2 3">
    <name type="scientific">Candidatus Eisenbergiella intestinigallinarum</name>
    <dbReference type="NCBI Taxonomy" id="2838549"/>
    <lineage>
        <taxon>Bacteria</taxon>
        <taxon>Bacillati</taxon>
        <taxon>Bacillota</taxon>
        <taxon>Clostridia</taxon>
        <taxon>Lachnospirales</taxon>
        <taxon>Lachnospiraceae</taxon>
        <taxon>Eisenbergiella</taxon>
    </lineage>
</organism>
<feature type="domain" description="Pyruvate phosphate dikinase AMP/ATP-binding" evidence="1">
    <location>
        <begin position="294"/>
        <end position="672"/>
    </location>
</feature>
<dbReference type="Pfam" id="PF01326">
    <property type="entry name" value="PPDK_N"/>
    <property type="match status" value="1"/>
</dbReference>
<dbReference type="Proteomes" id="UP000823922">
    <property type="component" value="Unassembled WGS sequence"/>
</dbReference>
<dbReference type="InterPro" id="IPR002192">
    <property type="entry name" value="PPDK_AMP/ATP-bd"/>
</dbReference>
<gene>
    <name evidence="2" type="ORF">H9926_04255</name>
</gene>
<evidence type="ECO:0000259" key="1">
    <source>
        <dbReference type="Pfam" id="PF01326"/>
    </source>
</evidence>
<comment type="caution">
    <text evidence="2">The sequence shown here is derived from an EMBL/GenBank/DDBJ whole genome shotgun (WGS) entry which is preliminary data.</text>
</comment>
<name>A0A9D2QGK1_9FIRM</name>
<sequence>MAAFDKVKSGIGGMDELLDYIRLGDNVVFQVSALEEYFFFARAFARQAIADGRNLIYIRFAQHEPVLTEEWEGVKICEFQPELGFEAFTVAIHERITEEGKDAFYVFDCLSELQSAWYTDLMMGNFFRVTCPYLFQLDTVAFFPLIRGRHSFDATARIRETTQLFLDVYGDGGQLYLHPLKVWNRYLPDMFLPHVWVEGKGRLEVVKDGLGIGRYYALRQEKEATLQDLNTDSYDRFFALARLQYAAGSFPEETQAQIIESTMTKDGRMQQLIRKYFGPADYFALRDRMIGSGAIGGKACGMLLARKIAEKELSEEKHRCEPHDSFYIGSDVFYTYIVANDLWGLRIAQRTKEGYFSRAEKLREGLLSGSFPSNIREQFVSMLEYFGQTPIIVRSSSFLEDGFGNAFAGKYESVFCANRGTPEERLAAFENAVRQVYASTMDPSALEYRRQRGLEKKDEQMAILVQRVSGSYYGKLYMPCAAGVGYSYSTYQWRRDIDPDAGMLRLVMGLGTKAVDRTQNDYPRLVNLDRPAVTMTKNVAEKHRFSQHKLDVLDLEENALCEKELDAVLPVLPRWLKNLLLEHDYEAEQWLYDMGRPRQIWFISCQRLLENEAFTGLMKKLLATLQRVYENPVDIEYTVNCGENGDFLVNLLQCRPLYVGQNREAVRIPALKAERTFFDIYDTCMGRSSCRKLDALVLVDPKEYYEYPYARKSEVAGVIGRINRYFLSQPEKKNVLLAVPGRIGTSSPELGIPAAFAELSGYCGICEVSDDRAGYMPELSFGSHMFQDLVEADIFYAAIYADREEICYHRDCFADCPDLFAKICPQEEGLSSMISVYDLAG</sequence>
<dbReference type="AlphaFoldDB" id="A0A9D2QGK1"/>
<dbReference type="InterPro" id="IPR013815">
    <property type="entry name" value="ATP_grasp_subdomain_1"/>
</dbReference>
<dbReference type="SUPFAM" id="SSF56059">
    <property type="entry name" value="Glutathione synthetase ATP-binding domain-like"/>
    <property type="match status" value="1"/>
</dbReference>
<dbReference type="Gene3D" id="3.30.1490.20">
    <property type="entry name" value="ATP-grasp fold, A domain"/>
    <property type="match status" value="1"/>
</dbReference>
<reference evidence="2" key="1">
    <citation type="journal article" date="2021" name="PeerJ">
        <title>Extensive microbial diversity within the chicken gut microbiome revealed by metagenomics and culture.</title>
        <authorList>
            <person name="Gilroy R."/>
            <person name="Ravi A."/>
            <person name="Getino M."/>
            <person name="Pursley I."/>
            <person name="Horton D.L."/>
            <person name="Alikhan N.F."/>
            <person name="Baker D."/>
            <person name="Gharbi K."/>
            <person name="Hall N."/>
            <person name="Watson M."/>
            <person name="Adriaenssens E.M."/>
            <person name="Foster-Nyarko E."/>
            <person name="Jarju S."/>
            <person name="Secka A."/>
            <person name="Antonio M."/>
            <person name="Oren A."/>
            <person name="Chaudhuri R.R."/>
            <person name="La Ragione R."/>
            <person name="Hildebrand F."/>
            <person name="Pallen M.J."/>
        </authorList>
    </citation>
    <scope>NUCLEOTIDE SEQUENCE</scope>
    <source>
        <strain evidence="2">ChiBcec1-1630</strain>
    </source>
</reference>
<accession>A0A9D2QGK1</accession>
<evidence type="ECO:0000313" key="2">
    <source>
        <dbReference type="EMBL" id="HJC87211.1"/>
    </source>
</evidence>
<dbReference type="EMBL" id="DWVS01000104">
    <property type="protein sequence ID" value="HJC87211.1"/>
    <property type="molecule type" value="Genomic_DNA"/>
</dbReference>
<protein>
    <submittedName>
        <fullName evidence="2">PEP/pyruvate-binding domain-containing protein</fullName>
    </submittedName>
</protein>
<proteinExistence type="predicted"/>
<feature type="non-terminal residue" evidence="2">
    <location>
        <position position="841"/>
    </location>
</feature>
<reference evidence="2" key="2">
    <citation type="submission" date="2021-04" db="EMBL/GenBank/DDBJ databases">
        <authorList>
            <person name="Gilroy R."/>
        </authorList>
    </citation>
    <scope>NUCLEOTIDE SEQUENCE</scope>
    <source>
        <strain evidence="2">ChiBcec1-1630</strain>
    </source>
</reference>
<evidence type="ECO:0000313" key="3">
    <source>
        <dbReference type="Proteomes" id="UP000823922"/>
    </source>
</evidence>